<evidence type="ECO:0000256" key="1">
    <source>
        <dbReference type="SAM" id="MobiDB-lite"/>
    </source>
</evidence>
<organism evidence="2 3">
    <name type="scientific">Mycolicibacter heraklionensis</name>
    <dbReference type="NCBI Taxonomy" id="512402"/>
    <lineage>
        <taxon>Bacteria</taxon>
        <taxon>Bacillati</taxon>
        <taxon>Actinomycetota</taxon>
        <taxon>Actinomycetes</taxon>
        <taxon>Mycobacteriales</taxon>
        <taxon>Mycobacteriaceae</taxon>
        <taxon>Mycolicibacter</taxon>
    </lineage>
</organism>
<dbReference type="InterPro" id="IPR003882">
    <property type="entry name" value="Pistil_extensin"/>
</dbReference>
<dbReference type="KEGG" id="mher:K3U94_11665"/>
<dbReference type="PRINTS" id="PR01218">
    <property type="entry name" value="PSTLEXTENSIN"/>
</dbReference>
<name>A0A9X7WKP4_9MYCO</name>
<evidence type="ECO:0000313" key="3">
    <source>
        <dbReference type="Proteomes" id="UP000825008"/>
    </source>
</evidence>
<reference evidence="2" key="1">
    <citation type="submission" date="2021-08" db="EMBL/GenBank/DDBJ databases">
        <title>Whole genome sequencing of non-tuberculosis mycobacteria type-strains.</title>
        <authorList>
            <person name="Igarashi Y."/>
            <person name="Osugi A."/>
            <person name="Mitarai S."/>
        </authorList>
    </citation>
    <scope>NUCLEOTIDE SEQUENCE</scope>
    <source>
        <strain evidence="2">JCM 30995</strain>
    </source>
</reference>
<protein>
    <submittedName>
        <fullName evidence="2">Uncharacterized protein</fullName>
    </submittedName>
</protein>
<gene>
    <name evidence="2" type="ORF">K3U94_11665</name>
</gene>
<accession>A0A9X7WKP4</accession>
<dbReference type="Proteomes" id="UP000825008">
    <property type="component" value="Chromosome"/>
</dbReference>
<dbReference type="AlphaFoldDB" id="A0A9X7WKP4"/>
<feature type="compositionally biased region" description="Low complexity" evidence="1">
    <location>
        <begin position="200"/>
        <end position="211"/>
    </location>
</feature>
<feature type="compositionally biased region" description="Pro residues" evidence="1">
    <location>
        <begin position="336"/>
        <end position="385"/>
    </location>
</feature>
<feature type="region of interest" description="Disordered" evidence="1">
    <location>
        <begin position="318"/>
        <end position="400"/>
    </location>
</feature>
<evidence type="ECO:0000313" key="2">
    <source>
        <dbReference type="EMBL" id="QZA09811.1"/>
    </source>
</evidence>
<proteinExistence type="predicted"/>
<dbReference type="RefSeq" id="WP_220696576.1">
    <property type="nucleotide sequence ID" value="NZ_CP080997.1"/>
</dbReference>
<feature type="region of interest" description="Disordered" evidence="1">
    <location>
        <begin position="172"/>
        <end position="214"/>
    </location>
</feature>
<dbReference type="EMBL" id="CP080997">
    <property type="protein sequence ID" value="QZA09811.1"/>
    <property type="molecule type" value="Genomic_DNA"/>
</dbReference>
<feature type="compositionally biased region" description="Basic and acidic residues" evidence="1">
    <location>
        <begin position="318"/>
        <end position="328"/>
    </location>
</feature>
<sequence length="400" mass="42011">MDVVLGVAAGSSVPTTLPRLEASAGQAVSAPRDPEAALAQGAALATAGLAAAAEASTGALAYTQEAEFGPITPGYYDIPACLTGFAANDLAYSAVPDEQADADTEAFYTAPQPVRRPLLVGGAALASTAFAAASALMVSMTLDVTPKLVALRPDIVRTLTMPTIPFRIPNLQIPGSRPLSGQPPVMGQAPVNPPPPPLNRPQTLPAPVNSSPVPPVPPVAAPSPARGAVAPEFQRLLNDPFFNRPPEFHRYYNEPFFGRSRAFDSVFNDPFFTQPTPLSTWYINQRMWGLPPGTEVQESHISWTFRSNGLSGFVLRESSGDSMRRSEPRGISPGVVPAPPNVIPDPPMVNPHPPIELPPPPPPPPLDLPAPPVVEPNPGIPPPDLPVKMPEAPVANPNPA</sequence>